<dbReference type="InterPro" id="IPR049502">
    <property type="entry name" value="SBSN_GxHH_rpt"/>
</dbReference>
<comment type="caution">
    <text evidence="2">The sequence shown here is derived from an EMBL/GenBank/DDBJ whole genome shotgun (WGS) entry which is preliminary data.</text>
</comment>
<feature type="region of interest" description="Disordered" evidence="1">
    <location>
        <begin position="304"/>
        <end position="348"/>
    </location>
</feature>
<reference evidence="2 3" key="1">
    <citation type="submission" date="2021-06" db="EMBL/GenBank/DDBJ databases">
        <title>Genome sequence of Babesia caballi.</title>
        <authorList>
            <person name="Yamagishi J."/>
            <person name="Kidaka T."/>
            <person name="Ochi A."/>
        </authorList>
    </citation>
    <scope>NUCLEOTIDE SEQUENCE [LARGE SCALE GENOMIC DNA]</scope>
    <source>
        <strain evidence="2">USDA-D6B2</strain>
    </source>
</reference>
<evidence type="ECO:0000313" key="2">
    <source>
        <dbReference type="EMBL" id="GIX65236.1"/>
    </source>
</evidence>
<gene>
    <name evidence="2" type="ORF">BcabD6B2_46710</name>
</gene>
<keyword evidence="3" id="KW-1185">Reference proteome</keyword>
<dbReference type="EMBL" id="BPLF01000004">
    <property type="protein sequence ID" value="GIX65236.1"/>
    <property type="molecule type" value="Genomic_DNA"/>
</dbReference>
<dbReference type="Proteomes" id="UP001497744">
    <property type="component" value="Unassembled WGS sequence"/>
</dbReference>
<proteinExistence type="predicted"/>
<organism evidence="2 3">
    <name type="scientific">Babesia caballi</name>
    <dbReference type="NCBI Taxonomy" id="5871"/>
    <lineage>
        <taxon>Eukaryota</taxon>
        <taxon>Sar</taxon>
        <taxon>Alveolata</taxon>
        <taxon>Apicomplexa</taxon>
        <taxon>Aconoidasida</taxon>
        <taxon>Piroplasmida</taxon>
        <taxon>Babesiidae</taxon>
        <taxon>Babesia</taxon>
    </lineage>
</organism>
<protein>
    <submittedName>
        <fullName evidence="2">Variant erythrocyte surface antigen-1 family protein</fullName>
    </submittedName>
</protein>
<feature type="compositionally biased region" description="Low complexity" evidence="1">
    <location>
        <begin position="334"/>
        <end position="348"/>
    </location>
</feature>
<name>A0AAV4LYF0_BABCB</name>
<dbReference type="Pfam" id="PF21009">
    <property type="entry name" value="SBSN_GxHH_rpt"/>
    <property type="match status" value="1"/>
</dbReference>
<accession>A0AAV4LYF0</accession>
<evidence type="ECO:0000256" key="1">
    <source>
        <dbReference type="SAM" id="MobiDB-lite"/>
    </source>
</evidence>
<dbReference type="AlphaFoldDB" id="A0AAV4LYF0"/>
<evidence type="ECO:0000313" key="3">
    <source>
        <dbReference type="Proteomes" id="UP001497744"/>
    </source>
</evidence>
<dbReference type="RefSeq" id="XP_067717305.1">
    <property type="nucleotide sequence ID" value="XM_067861204.1"/>
</dbReference>
<dbReference type="GeneID" id="94196717"/>
<sequence>MGEQSLTTPPKDLKEAVDWITWVCQYGKGSKDYTFQLAAALNTLPEFAEAKEKALGHDKDPTGFINKLGKGLGEGFLGYSAQAVDDFSGSGIVQNDQGYKSTYANAPWPKDNFQQKQCALIFLGCAVTVYYCMSYVFWRCSENHGKGDWIGQSINDSSQALGRYMEAMGYQRSYLVTSQMGSTVATNLEKEPNGFTELENPGRQNRYSDFLHKLETYNPSDALNLPLASCFKLATEYFNSQKKNANEVTQAIDHLRTKFENHSITNESSRIGYLAEYPYDALKVPIKNLLEQVANFLPNDSEKLGQGVHHAAGQDGKEGEKIGQGVHHGVNQTGQAGAPPSQSSSAGPVAGTLTTLGLGGGAAAAYILNLGGAKTVVNGLLKIG</sequence>